<dbReference type="EMBL" id="FOXQ01000039">
    <property type="protein sequence ID" value="SFQ56614.1"/>
    <property type="molecule type" value="Genomic_DNA"/>
</dbReference>
<dbReference type="NCBIfam" id="NF033516">
    <property type="entry name" value="transpos_IS3"/>
    <property type="match status" value="1"/>
</dbReference>
<evidence type="ECO:0000259" key="1">
    <source>
        <dbReference type="PROSITE" id="PS50994"/>
    </source>
</evidence>
<dbReference type="Pfam" id="PF13683">
    <property type="entry name" value="rve_3"/>
    <property type="match status" value="1"/>
</dbReference>
<dbReference type="InterPro" id="IPR025948">
    <property type="entry name" value="HTH-like_dom"/>
</dbReference>
<dbReference type="PANTHER" id="PTHR47515">
    <property type="entry name" value="LOW CALCIUM RESPONSE LOCUS PROTEIN T"/>
    <property type="match status" value="1"/>
</dbReference>
<feature type="domain" description="Integrase catalytic" evidence="1">
    <location>
        <begin position="61"/>
        <end position="225"/>
    </location>
</feature>
<dbReference type="PANTHER" id="PTHR47515:SF2">
    <property type="entry name" value="INTEGRASE CORE DOMAIN PROTEIN"/>
    <property type="match status" value="1"/>
</dbReference>
<dbReference type="STRING" id="1465490.SAMN05444277_1391"/>
<organism evidence="2 3">
    <name type="scientific">Parafilimonas terrae</name>
    <dbReference type="NCBI Taxonomy" id="1465490"/>
    <lineage>
        <taxon>Bacteria</taxon>
        <taxon>Pseudomonadati</taxon>
        <taxon>Bacteroidota</taxon>
        <taxon>Chitinophagia</taxon>
        <taxon>Chitinophagales</taxon>
        <taxon>Chitinophagaceae</taxon>
        <taxon>Parafilimonas</taxon>
    </lineage>
</organism>
<dbReference type="GO" id="GO:0015074">
    <property type="term" value="P:DNA integration"/>
    <property type="evidence" value="ECO:0007669"/>
    <property type="project" value="InterPro"/>
</dbReference>
<dbReference type="Gene3D" id="3.30.420.10">
    <property type="entry name" value="Ribonuclease H-like superfamily/Ribonuclease H"/>
    <property type="match status" value="1"/>
</dbReference>
<gene>
    <name evidence="2" type="ORF">SAMN05444277_1391</name>
</gene>
<dbReference type="Pfam" id="PF13276">
    <property type="entry name" value="HTH_21"/>
    <property type="match status" value="1"/>
</dbReference>
<dbReference type="InterPro" id="IPR012337">
    <property type="entry name" value="RNaseH-like_sf"/>
</dbReference>
<dbReference type="Proteomes" id="UP000199031">
    <property type="component" value="Unassembled WGS sequence"/>
</dbReference>
<dbReference type="InterPro" id="IPR048020">
    <property type="entry name" value="Transpos_IS3"/>
</dbReference>
<name>A0A1I5ZJF2_9BACT</name>
<evidence type="ECO:0000313" key="3">
    <source>
        <dbReference type="Proteomes" id="UP000199031"/>
    </source>
</evidence>
<dbReference type="GO" id="GO:0003676">
    <property type="term" value="F:nucleic acid binding"/>
    <property type="evidence" value="ECO:0007669"/>
    <property type="project" value="InterPro"/>
</dbReference>
<dbReference type="SUPFAM" id="SSF53098">
    <property type="entry name" value="Ribonuclease H-like"/>
    <property type="match status" value="1"/>
</dbReference>
<dbReference type="InterPro" id="IPR036397">
    <property type="entry name" value="RNaseH_sf"/>
</dbReference>
<proteinExistence type="predicted"/>
<protein>
    <submittedName>
        <fullName evidence="2">Putative transposase</fullName>
    </submittedName>
</protein>
<keyword evidence="3" id="KW-1185">Reference proteome</keyword>
<dbReference type="PROSITE" id="PS50994">
    <property type="entry name" value="INTEGRASE"/>
    <property type="match status" value="1"/>
</dbReference>
<dbReference type="AlphaFoldDB" id="A0A1I5ZJF2"/>
<reference evidence="2 3" key="1">
    <citation type="submission" date="2016-10" db="EMBL/GenBank/DDBJ databases">
        <authorList>
            <person name="de Groot N.N."/>
        </authorList>
    </citation>
    <scope>NUCLEOTIDE SEQUENCE [LARGE SCALE GENOMIC DNA]</scope>
    <source>
        <strain evidence="2 3">DSM 28286</strain>
    </source>
</reference>
<dbReference type="InterPro" id="IPR001584">
    <property type="entry name" value="Integrase_cat-core"/>
</dbReference>
<sequence length="260" mass="30687">MEQLQKLVKEHPEEGMWMCYYRLRNSGNKVNHKRVHRIYKQMGLSLRRKVKKRLPARVKEPLDIPQTFTHTWSIDFMSDALSNGKKFRCFNVIDDYNREVLHIETDYSLKSSRVIWVLKHLVNRYGKPQKIRMDNGPEFIAELAQTWSYVNGIEFKHIQPGKPTQNALIERFNRTYRQNVLDAYLFETIDEVRTIADKWIHEYNHHRPHSALGGLSPMMWKCGQQAHAQSCAFPDHITTSGYNTNNNIQSTDLKSTFDSY</sequence>
<accession>A0A1I5ZJF2</accession>
<evidence type="ECO:0000313" key="2">
    <source>
        <dbReference type="EMBL" id="SFQ56614.1"/>
    </source>
</evidence>